<name>A0A6A1VA09_9ROSI</name>
<dbReference type="GO" id="GO:0005886">
    <property type="term" value="C:plasma membrane"/>
    <property type="evidence" value="ECO:0007669"/>
    <property type="project" value="TreeGrafter"/>
</dbReference>
<organism evidence="3 4">
    <name type="scientific">Morella rubra</name>
    <name type="common">Chinese bayberry</name>
    <dbReference type="NCBI Taxonomy" id="262757"/>
    <lineage>
        <taxon>Eukaryota</taxon>
        <taxon>Viridiplantae</taxon>
        <taxon>Streptophyta</taxon>
        <taxon>Embryophyta</taxon>
        <taxon>Tracheophyta</taxon>
        <taxon>Spermatophyta</taxon>
        <taxon>Magnoliopsida</taxon>
        <taxon>eudicotyledons</taxon>
        <taxon>Gunneridae</taxon>
        <taxon>Pentapetalae</taxon>
        <taxon>rosids</taxon>
        <taxon>fabids</taxon>
        <taxon>Fagales</taxon>
        <taxon>Myricaceae</taxon>
        <taxon>Morella</taxon>
    </lineage>
</organism>
<keyword evidence="4" id="KW-1185">Reference proteome</keyword>
<dbReference type="Proteomes" id="UP000516437">
    <property type="component" value="Chromosome 6"/>
</dbReference>
<protein>
    <submittedName>
        <fullName evidence="3">Callose synthase 7</fullName>
    </submittedName>
</protein>
<evidence type="ECO:0000313" key="4">
    <source>
        <dbReference type="Proteomes" id="UP000516437"/>
    </source>
</evidence>
<dbReference type="GO" id="GO:0003843">
    <property type="term" value="F:1,3-beta-D-glucan synthase activity"/>
    <property type="evidence" value="ECO:0007669"/>
    <property type="project" value="TreeGrafter"/>
</dbReference>
<dbReference type="PANTHER" id="PTHR12741:SF16">
    <property type="entry name" value="CALLOSE SYNTHASE 7"/>
    <property type="match status" value="1"/>
</dbReference>
<accession>A0A6A1VA09</accession>
<comment type="subcellular location">
    <subcellularLocation>
        <location evidence="1">Endomembrane system</location>
    </subcellularLocation>
</comment>
<dbReference type="InterPro" id="IPR023175">
    <property type="entry name" value="Vta1/CALS_N_sf"/>
</dbReference>
<dbReference type="OrthoDB" id="1726520at2759"/>
<sequence length="214" mass="24749">MDPTSKGRGVRQFKTYLLHRLEREEEETECILASTDPREIQLYYQKFYEENVRDCEHKKPEEIAKIFQTATVLYEALKTVVPLGKIDAQTERYAKDVERKMGQYEPYNILPLHAVGVKPPIMEIPEIKAALHALQNVDNLPMPRIHSTPGVQTDESVMATKRVKAINDILDWLQYIFGFQLFVKLISKLFKRVNRTVVCGGKEWCGLLLNLLSK</sequence>
<comment type="caution">
    <text evidence="3">The sequence shown here is derived from an EMBL/GenBank/DDBJ whole genome shotgun (WGS) entry which is preliminary data.</text>
</comment>
<evidence type="ECO:0000313" key="3">
    <source>
        <dbReference type="EMBL" id="KAB1209644.1"/>
    </source>
</evidence>
<gene>
    <name evidence="3" type="ORF">CJ030_MR6G017554</name>
</gene>
<dbReference type="Gene3D" id="1.25.40.270">
    <property type="entry name" value="Vacuolar protein sorting-associated protein vta1"/>
    <property type="match status" value="1"/>
</dbReference>
<dbReference type="EMBL" id="RXIC02000024">
    <property type="protein sequence ID" value="KAB1209644.1"/>
    <property type="molecule type" value="Genomic_DNA"/>
</dbReference>
<dbReference type="GO" id="GO:0012505">
    <property type="term" value="C:endomembrane system"/>
    <property type="evidence" value="ECO:0007669"/>
    <property type="project" value="UniProtKB-SubCell"/>
</dbReference>
<proteinExistence type="predicted"/>
<dbReference type="AlphaFoldDB" id="A0A6A1VA09"/>
<evidence type="ECO:0000256" key="2">
    <source>
        <dbReference type="ARBA" id="ARBA00023136"/>
    </source>
</evidence>
<keyword evidence="2" id="KW-0472">Membrane</keyword>
<evidence type="ECO:0000256" key="1">
    <source>
        <dbReference type="ARBA" id="ARBA00004308"/>
    </source>
</evidence>
<dbReference type="PANTHER" id="PTHR12741">
    <property type="entry name" value="LYST-INTERACTING PROTEIN LIP5 DOPAMINE RESPONSIVE PROTEIN DRG-1"/>
    <property type="match status" value="1"/>
</dbReference>
<reference evidence="3 4" key="1">
    <citation type="journal article" date="2019" name="Plant Biotechnol. J.">
        <title>The red bayberry genome and genetic basis of sex determination.</title>
        <authorList>
            <person name="Jia H.M."/>
            <person name="Jia H.J."/>
            <person name="Cai Q.L."/>
            <person name="Wang Y."/>
            <person name="Zhao H.B."/>
            <person name="Yang W.F."/>
            <person name="Wang G.Y."/>
            <person name="Li Y.H."/>
            <person name="Zhan D.L."/>
            <person name="Shen Y.T."/>
            <person name="Niu Q.F."/>
            <person name="Chang L."/>
            <person name="Qiu J."/>
            <person name="Zhao L."/>
            <person name="Xie H.B."/>
            <person name="Fu W.Y."/>
            <person name="Jin J."/>
            <person name="Li X.W."/>
            <person name="Jiao Y."/>
            <person name="Zhou C.C."/>
            <person name="Tu T."/>
            <person name="Chai C.Y."/>
            <person name="Gao J.L."/>
            <person name="Fan L.J."/>
            <person name="van de Weg E."/>
            <person name="Wang J.Y."/>
            <person name="Gao Z.S."/>
        </authorList>
    </citation>
    <scope>NUCLEOTIDE SEQUENCE [LARGE SCALE GENOMIC DNA]</scope>
    <source>
        <tissue evidence="3">Leaves</tissue>
    </source>
</reference>